<dbReference type="EMBL" id="CP005957">
    <property type="protein sequence ID" value="AGL62004.1"/>
    <property type="molecule type" value="Genomic_DNA"/>
</dbReference>
<name>R4PM91_9BACT</name>
<evidence type="ECO:0000313" key="2">
    <source>
        <dbReference type="EMBL" id="AGL62004.1"/>
    </source>
</evidence>
<dbReference type="HOGENOM" id="CLU_1412905_0_0_0"/>
<dbReference type="NCBIfam" id="TIGR02532">
    <property type="entry name" value="IV_pilin_GFxxxE"/>
    <property type="match status" value="1"/>
</dbReference>
<sequence length="195" mass="21580">MLAFTAQTTYASHMAERRGFTIVELVIVMVIMAILLTLTISGVTSGQVSARDSERKADAENIARGLERYYNEVAKPSVGRTGRYPDRATAVTDIVANNALPDVPSTSFVFSFNPSVTTFQVDPDATGTTPAEDTADLSRIDTMTTINYITYVPITWSTANSRWEICGSDEECTRFNLYYRTEKDGVLQKIVSKHQ</sequence>
<organism evidence="2 3">
    <name type="scientific">Candidatus Saccharimonas aalborgensis</name>
    <dbReference type="NCBI Taxonomy" id="1332188"/>
    <lineage>
        <taxon>Bacteria</taxon>
        <taxon>Candidatus Saccharimonadota</taxon>
        <taxon>Candidatus Saccharimonadia</taxon>
        <taxon>Candidatus Saccharimonadales</taxon>
        <taxon>Candidatus Saccharimonadaceae</taxon>
        <taxon>Candidatus Saccharimonas</taxon>
    </lineage>
</organism>
<dbReference type="Proteomes" id="UP000013893">
    <property type="component" value="Chromosome"/>
</dbReference>
<evidence type="ECO:0000313" key="3">
    <source>
        <dbReference type="Proteomes" id="UP000013893"/>
    </source>
</evidence>
<dbReference type="Gene3D" id="3.30.700.10">
    <property type="entry name" value="Glycoprotein, Type 4 Pilin"/>
    <property type="match status" value="1"/>
</dbReference>
<dbReference type="STRING" id="1332188.L336_0295"/>
<gene>
    <name evidence="2" type="ORF">L336_0295</name>
</gene>
<keyword evidence="1" id="KW-1133">Transmembrane helix</keyword>
<accession>R4PM91</accession>
<keyword evidence="3" id="KW-1185">Reference proteome</keyword>
<dbReference type="KEGG" id="saal:L336_0295"/>
<protein>
    <submittedName>
        <fullName evidence="2">Putative Type II secretion system protein G</fullName>
    </submittedName>
</protein>
<keyword evidence="1" id="KW-0812">Transmembrane</keyword>
<evidence type="ECO:0000256" key="1">
    <source>
        <dbReference type="SAM" id="Phobius"/>
    </source>
</evidence>
<feature type="transmembrane region" description="Helical" evidence="1">
    <location>
        <begin position="21"/>
        <end position="43"/>
    </location>
</feature>
<dbReference type="InterPro" id="IPR012902">
    <property type="entry name" value="N_methyl_site"/>
</dbReference>
<dbReference type="InterPro" id="IPR045584">
    <property type="entry name" value="Pilin-like"/>
</dbReference>
<reference evidence="2 3" key="1">
    <citation type="journal article" date="2013" name="Nat. Biotechnol.">
        <title>Genome sequences of rare, uncultured bacteria obtained by differential coverage binning of multiple metagenomes.</title>
        <authorList>
            <person name="Albertsen M."/>
            <person name="Hugenholtz P."/>
            <person name="Skarshewski A."/>
            <person name="Nielsen K.L."/>
            <person name="Tyson G.W."/>
            <person name="Nielsen P.H."/>
        </authorList>
    </citation>
    <scope>NUCLEOTIDE SEQUENCE [LARGE SCALE GENOMIC DNA]</scope>
    <source>
        <strain evidence="2">TM71</strain>
    </source>
</reference>
<dbReference type="AlphaFoldDB" id="R4PM91"/>
<keyword evidence="1" id="KW-0472">Membrane</keyword>
<dbReference type="Pfam" id="PF07963">
    <property type="entry name" value="N_methyl"/>
    <property type="match status" value="1"/>
</dbReference>
<dbReference type="SUPFAM" id="SSF54523">
    <property type="entry name" value="Pili subunits"/>
    <property type="match status" value="1"/>
</dbReference>
<proteinExistence type="predicted"/>